<dbReference type="InterPro" id="IPR029057">
    <property type="entry name" value="PRTase-like"/>
</dbReference>
<organism evidence="2 3">
    <name type="scientific">Symplocastrum torsivum CPER-KK1</name>
    <dbReference type="NCBI Taxonomy" id="450513"/>
    <lineage>
        <taxon>Bacteria</taxon>
        <taxon>Bacillati</taxon>
        <taxon>Cyanobacteriota</taxon>
        <taxon>Cyanophyceae</taxon>
        <taxon>Oscillatoriophycideae</taxon>
        <taxon>Oscillatoriales</taxon>
        <taxon>Microcoleaceae</taxon>
        <taxon>Symplocastrum</taxon>
    </lineage>
</organism>
<reference evidence="2" key="2">
    <citation type="journal article" date="2022" name="Microbiol. Resour. Announc.">
        <title>Metagenome Sequencing to Explore Phylogenomics of Terrestrial Cyanobacteria.</title>
        <authorList>
            <person name="Ward R.D."/>
            <person name="Stajich J.E."/>
            <person name="Johansen J.R."/>
            <person name="Huntemann M."/>
            <person name="Clum A."/>
            <person name="Foster B."/>
            <person name="Foster B."/>
            <person name="Roux S."/>
            <person name="Palaniappan K."/>
            <person name="Varghese N."/>
            <person name="Mukherjee S."/>
            <person name="Reddy T.B.K."/>
            <person name="Daum C."/>
            <person name="Copeland A."/>
            <person name="Chen I.A."/>
            <person name="Ivanova N.N."/>
            <person name="Kyrpides N.C."/>
            <person name="Shapiro N."/>
            <person name="Eloe-Fadrosh E.A."/>
            <person name="Pietrasiak N."/>
        </authorList>
    </citation>
    <scope>NUCLEOTIDE SEQUENCE</scope>
    <source>
        <strain evidence="2">CPER-KK1</strain>
    </source>
</reference>
<dbReference type="Gene3D" id="3.40.50.2020">
    <property type="match status" value="1"/>
</dbReference>
<dbReference type="CDD" id="cd06223">
    <property type="entry name" value="PRTases_typeI"/>
    <property type="match status" value="1"/>
</dbReference>
<reference evidence="2" key="1">
    <citation type="submission" date="2021-05" db="EMBL/GenBank/DDBJ databases">
        <authorList>
            <person name="Pietrasiak N."/>
            <person name="Ward R."/>
            <person name="Stajich J.E."/>
            <person name="Kurbessoian T."/>
        </authorList>
    </citation>
    <scope>NUCLEOTIDE SEQUENCE</scope>
    <source>
        <strain evidence="2">CPER-KK1</strain>
    </source>
</reference>
<dbReference type="Pfam" id="PF00156">
    <property type="entry name" value="Pribosyltran"/>
    <property type="match status" value="1"/>
</dbReference>
<dbReference type="EMBL" id="JAHHIF010000088">
    <property type="protein sequence ID" value="MBW4549253.1"/>
    <property type="molecule type" value="Genomic_DNA"/>
</dbReference>
<protein>
    <submittedName>
        <fullName evidence="2">Phosphoribosyltransferase</fullName>
    </submittedName>
</protein>
<evidence type="ECO:0000313" key="3">
    <source>
        <dbReference type="Proteomes" id="UP000753908"/>
    </source>
</evidence>
<keyword evidence="2" id="KW-0328">Glycosyltransferase</keyword>
<proteinExistence type="predicted"/>
<accession>A0A951UD98</accession>
<dbReference type="SUPFAM" id="SSF53271">
    <property type="entry name" value="PRTase-like"/>
    <property type="match status" value="1"/>
</dbReference>
<dbReference type="Proteomes" id="UP000753908">
    <property type="component" value="Unassembled WGS sequence"/>
</dbReference>
<name>A0A951UD98_9CYAN</name>
<dbReference type="InterPro" id="IPR000836">
    <property type="entry name" value="PRTase_dom"/>
</dbReference>
<dbReference type="Gene3D" id="3.30.1310.20">
    <property type="entry name" value="PRTase-like"/>
    <property type="match status" value="1"/>
</dbReference>
<evidence type="ECO:0000313" key="2">
    <source>
        <dbReference type="EMBL" id="MBW4549253.1"/>
    </source>
</evidence>
<sequence length="228" mass="24571">MSSAPLFSDRIDAGEQLAQVICTHLDQIQAAGVIAPPIVYGLPRGGIPVAAPVAHSLDCPLDIVVAKKISTPQNPELAIGAVTAEGNVLWSRQKLFGKKNAILLETSLRQAQEKAQDLLIHLSPGCPKVNPQGKLAILVDDGIATGMTIVAAAQALKSRNPDQVWICSPVAPTGLSKWLSRWCDRVVLLETPEPFLSVSRFYAQFPQLTTEEALNCLQQHNYPLTVNN</sequence>
<keyword evidence="2" id="KW-0808">Transferase</keyword>
<gene>
    <name evidence="2" type="ORF">KME25_33330</name>
</gene>
<evidence type="ECO:0000259" key="1">
    <source>
        <dbReference type="Pfam" id="PF00156"/>
    </source>
</evidence>
<dbReference type="AlphaFoldDB" id="A0A951UD98"/>
<feature type="domain" description="Phosphoribosyltransferase" evidence="1">
    <location>
        <begin position="9"/>
        <end position="172"/>
    </location>
</feature>
<dbReference type="GO" id="GO:0016757">
    <property type="term" value="F:glycosyltransferase activity"/>
    <property type="evidence" value="ECO:0007669"/>
    <property type="project" value="UniProtKB-KW"/>
</dbReference>
<comment type="caution">
    <text evidence="2">The sequence shown here is derived from an EMBL/GenBank/DDBJ whole genome shotgun (WGS) entry which is preliminary data.</text>
</comment>